<dbReference type="AlphaFoldDB" id="A0A7X6ID34"/>
<keyword evidence="1" id="KW-0812">Transmembrane</keyword>
<sequence>MDPHYIPKYLDAMPQILWWELDELLFLAGGPLVGILTEHPIIGAGIGFLFLKAYTRAKENKQPGFVWHLLYSYGLYGIPARIPEFWIVQFIR</sequence>
<evidence type="ECO:0000256" key="1">
    <source>
        <dbReference type="SAM" id="Phobius"/>
    </source>
</evidence>
<comment type="caution">
    <text evidence="2">The sequence shown here is derived from an EMBL/GenBank/DDBJ whole genome shotgun (WGS) entry which is preliminary data.</text>
</comment>
<name>A0A7X6ID34_9BACT</name>
<proteinExistence type="predicted"/>
<evidence type="ECO:0000313" key="3">
    <source>
        <dbReference type="Proteomes" id="UP000534783"/>
    </source>
</evidence>
<protein>
    <submittedName>
        <fullName evidence="2">Type IV conjugative transfer system protein TraL</fullName>
    </submittedName>
</protein>
<organism evidence="2 3">
    <name type="scientific">Candidatus Manganitrophus noduliformans</name>
    <dbReference type="NCBI Taxonomy" id="2606439"/>
    <lineage>
        <taxon>Bacteria</taxon>
        <taxon>Pseudomonadati</taxon>
        <taxon>Nitrospirota</taxon>
        <taxon>Nitrospiria</taxon>
        <taxon>Candidatus Troglogloeales</taxon>
        <taxon>Candidatus Manganitrophaceae</taxon>
        <taxon>Candidatus Manganitrophus</taxon>
    </lineage>
</organism>
<keyword evidence="1" id="KW-1133">Transmembrane helix</keyword>
<dbReference type="RefSeq" id="WP_168063423.1">
    <property type="nucleotide sequence ID" value="NZ_VTOW01000007.1"/>
</dbReference>
<accession>A0A7X6ID34</accession>
<reference evidence="2 3" key="1">
    <citation type="journal article" date="2020" name="Nature">
        <title>Bacterial chemolithoautotrophy via manganese oxidation.</title>
        <authorList>
            <person name="Yu H."/>
            <person name="Leadbetter J.R."/>
        </authorList>
    </citation>
    <scope>NUCLEOTIDE SEQUENCE [LARGE SCALE GENOMIC DNA]</scope>
    <source>
        <strain evidence="2 3">Mn-1</strain>
    </source>
</reference>
<dbReference type="InterPro" id="IPR009838">
    <property type="entry name" value="T4SS_TraL"/>
</dbReference>
<feature type="transmembrane region" description="Helical" evidence="1">
    <location>
        <begin position="24"/>
        <end position="51"/>
    </location>
</feature>
<keyword evidence="3" id="KW-1185">Reference proteome</keyword>
<dbReference type="GO" id="GO:0019867">
    <property type="term" value="C:outer membrane"/>
    <property type="evidence" value="ECO:0007669"/>
    <property type="project" value="InterPro"/>
</dbReference>
<dbReference type="NCBIfam" id="TIGR02762">
    <property type="entry name" value="TraL_TIGR"/>
    <property type="match status" value="1"/>
</dbReference>
<keyword evidence="1" id="KW-0472">Membrane</keyword>
<dbReference type="EMBL" id="VTOW01000007">
    <property type="protein sequence ID" value="NKE73466.1"/>
    <property type="molecule type" value="Genomic_DNA"/>
</dbReference>
<evidence type="ECO:0000313" key="2">
    <source>
        <dbReference type="EMBL" id="NKE73466.1"/>
    </source>
</evidence>
<dbReference type="Proteomes" id="UP000534783">
    <property type="component" value="Unassembled WGS sequence"/>
</dbReference>
<dbReference type="Pfam" id="PF07178">
    <property type="entry name" value="TraL"/>
    <property type="match status" value="1"/>
</dbReference>
<gene>
    <name evidence="2" type="primary">traL</name>
    <name evidence="2" type="ORF">MNODULE_22150</name>
</gene>